<dbReference type="GO" id="GO:0008033">
    <property type="term" value="P:tRNA processing"/>
    <property type="evidence" value="ECO:0007669"/>
    <property type="project" value="InterPro"/>
</dbReference>
<sequence length="246" mass="27440">MEIPIARPPWTGKGKKIESMCRKALFDFSLLDNANGIAVALSGGKDSLSLLFMLKAILGKGFPDLPLLAIHVQGEFSCGASVHANFLRGICKKLEVPLLFRESTQKRETLSCYRCSRERRKLIFEAAKEEGFSTIAFGHHQDDSTQTLLLNLLHKGEFAANLPKVPMHDYGVTIIRPFIYVPEKEIVHFAIKHGFARITCQCPVGQNSKRGVAKRLLEQLEEEFPNARVNLAQAALEYGSKKAMTK</sequence>
<dbReference type="InterPro" id="IPR035107">
    <property type="entry name" value="tRNA_thiolation_TtcA_Ctu1"/>
</dbReference>
<dbReference type="KEGG" id="sng:SNE_A06010"/>
<dbReference type="OrthoDB" id="9801054at2"/>
<feature type="binding site" evidence="2">
    <location>
        <position position="138"/>
    </location>
    <ligand>
        <name>ATP</name>
        <dbReference type="ChEBI" id="CHEBI:30616"/>
    </ligand>
</feature>
<dbReference type="Gene3D" id="3.40.50.620">
    <property type="entry name" value="HUPs"/>
    <property type="match status" value="1"/>
</dbReference>
<dbReference type="STRING" id="331113.SNE_A06010"/>
<dbReference type="PANTHER" id="PTHR43686:SF1">
    <property type="entry name" value="AMINOTRAN_5 DOMAIN-CONTAINING PROTEIN"/>
    <property type="match status" value="1"/>
</dbReference>
<dbReference type="PIRSF" id="PIRSF004976">
    <property type="entry name" value="ATPase_YdaO"/>
    <property type="match status" value="1"/>
</dbReference>
<accession>F8L6X1</accession>
<organism evidence="4 5">
    <name type="scientific">Simkania negevensis (strain ATCC VR-1471 / DSM 27360 / Z)</name>
    <dbReference type="NCBI Taxonomy" id="331113"/>
    <lineage>
        <taxon>Bacteria</taxon>
        <taxon>Pseudomonadati</taxon>
        <taxon>Chlamydiota</taxon>
        <taxon>Chlamydiia</taxon>
        <taxon>Parachlamydiales</taxon>
        <taxon>Simkaniaceae</taxon>
        <taxon>Simkania</taxon>
    </lineage>
</organism>
<protein>
    <submittedName>
        <fullName evidence="4">tRNA 2-thiocytidine biosynthesis protein TtcA</fullName>
    </submittedName>
</protein>
<feature type="binding site" evidence="2">
    <location>
        <position position="72"/>
    </location>
    <ligand>
        <name>ATP</name>
        <dbReference type="ChEBI" id="CHEBI:30616"/>
    </ligand>
</feature>
<keyword evidence="2" id="KW-0067">ATP-binding</keyword>
<dbReference type="Pfam" id="PF01171">
    <property type="entry name" value="ATP_bind_3"/>
    <property type="match status" value="1"/>
</dbReference>
<dbReference type="GO" id="GO:0016740">
    <property type="term" value="F:transferase activity"/>
    <property type="evidence" value="ECO:0007669"/>
    <property type="project" value="UniProtKB-KW"/>
</dbReference>
<dbReference type="GO" id="GO:0005524">
    <property type="term" value="F:ATP binding"/>
    <property type="evidence" value="ECO:0007669"/>
    <property type="project" value="UniProtKB-KW"/>
</dbReference>
<dbReference type="InterPro" id="IPR011063">
    <property type="entry name" value="TilS/TtcA_N"/>
</dbReference>
<gene>
    <name evidence="4" type="primary">ttcA</name>
    <name evidence="4" type="ordered locus">SNE_A06010</name>
</gene>
<dbReference type="CDD" id="cd24138">
    <property type="entry name" value="TtcA-like"/>
    <property type="match status" value="1"/>
</dbReference>
<keyword evidence="5" id="KW-1185">Reference proteome</keyword>
<feature type="domain" description="tRNA(Ile)-lysidine/2-thiocytidine synthase N-terminal" evidence="3">
    <location>
        <begin position="37"/>
        <end position="194"/>
    </location>
</feature>
<reference evidence="4 5" key="2">
    <citation type="journal article" date="2011" name="Mol. Biol. Evol.">
        <title>Unity in variety--the pan-genome of the Chlamydiae.</title>
        <authorList>
            <person name="Collingro A."/>
            <person name="Tischler P."/>
            <person name="Weinmaier T."/>
            <person name="Penz T."/>
            <person name="Heinz E."/>
            <person name="Brunham R.C."/>
            <person name="Read T.D."/>
            <person name="Bavoil P.M."/>
            <person name="Sachse K."/>
            <person name="Kahane S."/>
            <person name="Friedman M.G."/>
            <person name="Rattei T."/>
            <person name="Myers G.S."/>
            <person name="Horn M."/>
        </authorList>
    </citation>
    <scope>NUCLEOTIDE SEQUENCE [LARGE SCALE GENOMIC DNA]</scope>
    <source>
        <strain evidence="5">ATCC VR-1471 / Z</strain>
    </source>
</reference>
<dbReference type="HOGENOM" id="CLU_026481_5_1_0"/>
<dbReference type="eggNOG" id="COG0037">
    <property type="taxonomic scope" value="Bacteria"/>
</dbReference>
<evidence type="ECO:0000256" key="1">
    <source>
        <dbReference type="ARBA" id="ARBA00022679"/>
    </source>
</evidence>
<feature type="binding site" evidence="2">
    <location>
        <position position="143"/>
    </location>
    <ligand>
        <name>ATP</name>
        <dbReference type="ChEBI" id="CHEBI:30616"/>
    </ligand>
</feature>
<evidence type="ECO:0000259" key="3">
    <source>
        <dbReference type="Pfam" id="PF01171"/>
    </source>
</evidence>
<dbReference type="Proteomes" id="UP000000496">
    <property type="component" value="Chromosome gsn.131"/>
</dbReference>
<dbReference type="PANTHER" id="PTHR43686">
    <property type="entry name" value="SULFURTRANSFERASE-RELATED"/>
    <property type="match status" value="1"/>
</dbReference>
<evidence type="ECO:0000256" key="2">
    <source>
        <dbReference type="PIRSR" id="PIRSR004976-51"/>
    </source>
</evidence>
<evidence type="ECO:0000313" key="5">
    <source>
        <dbReference type="Proteomes" id="UP000000496"/>
    </source>
</evidence>
<dbReference type="InterPro" id="IPR014729">
    <property type="entry name" value="Rossmann-like_a/b/a_fold"/>
</dbReference>
<feature type="binding site" evidence="2">
    <location>
        <begin position="40"/>
        <end position="42"/>
    </location>
    <ligand>
        <name>ATP</name>
        <dbReference type="ChEBI" id="CHEBI:30616"/>
    </ligand>
</feature>
<evidence type="ECO:0000313" key="4">
    <source>
        <dbReference type="EMBL" id="CCB88478.1"/>
    </source>
</evidence>
<dbReference type="EMBL" id="FR872582">
    <property type="protein sequence ID" value="CCB88478.1"/>
    <property type="molecule type" value="Genomic_DNA"/>
</dbReference>
<dbReference type="AlphaFoldDB" id="F8L6X1"/>
<feature type="binding site" evidence="2">
    <location>
        <position position="46"/>
    </location>
    <ligand>
        <name>ATP</name>
        <dbReference type="ChEBI" id="CHEBI:30616"/>
    </ligand>
</feature>
<dbReference type="SUPFAM" id="SSF52402">
    <property type="entry name" value="Adenine nucleotide alpha hydrolases-like"/>
    <property type="match status" value="1"/>
</dbReference>
<reference key="1">
    <citation type="journal article" date="2011" name="Mol. Biol. Evol.">
        <title>Unity in variety -- the pan-genome of the Chlamydiae.</title>
        <authorList>
            <person name="Collingro A."/>
            <person name="Tischler P."/>
            <person name="Weinmaier T."/>
            <person name="Penz T."/>
            <person name="Heinz E."/>
            <person name="Brunham R.C."/>
            <person name="Read T.D."/>
            <person name="Bavoil P.M."/>
            <person name="Sachse K."/>
            <person name="Kahane S."/>
            <person name="Friedman M.G."/>
            <person name="Rattei T."/>
            <person name="Myers G.S.A."/>
            <person name="Horn M."/>
        </authorList>
    </citation>
    <scope>NUCLEOTIDE SEQUENCE</scope>
    <source>
        <strain>Z</strain>
    </source>
</reference>
<dbReference type="RefSeq" id="WP_013942945.1">
    <property type="nucleotide sequence ID" value="NC_015713.1"/>
</dbReference>
<name>F8L6X1_SIMNZ</name>
<keyword evidence="2" id="KW-0547">Nucleotide-binding</keyword>
<keyword evidence="1" id="KW-0808">Transferase</keyword>
<proteinExistence type="predicted"/>